<comment type="caution">
    <text evidence="1">The sequence shown here is derived from an EMBL/GenBank/DDBJ whole genome shotgun (WGS) entry which is preliminary data.</text>
</comment>
<organism evidence="1 2">
    <name type="scientific">Bariatricus massiliensis</name>
    <dbReference type="NCBI Taxonomy" id="1745713"/>
    <lineage>
        <taxon>Bacteria</taxon>
        <taxon>Bacillati</taxon>
        <taxon>Bacillota</taxon>
        <taxon>Clostridia</taxon>
        <taxon>Lachnospirales</taxon>
        <taxon>Lachnospiraceae</taxon>
        <taxon>Bariatricus</taxon>
    </lineage>
</organism>
<dbReference type="RefSeq" id="WP_066737149.1">
    <property type="nucleotide sequence ID" value="NZ_JAJCIQ010000006.1"/>
</dbReference>
<name>A0ABS8DGZ3_9FIRM</name>
<evidence type="ECO:0008006" key="3">
    <source>
        <dbReference type="Google" id="ProtNLM"/>
    </source>
</evidence>
<protein>
    <recommendedName>
        <fullName evidence="3">HTH cro/C1-type domain-containing protein</fullName>
    </recommendedName>
</protein>
<dbReference type="Proteomes" id="UP001299546">
    <property type="component" value="Unassembled WGS sequence"/>
</dbReference>
<sequence>MAKGTKKVKLDYQLLCRKIKESGKTQEEFSYELGRSKSYVYSLKKSIEQPESMEKLMCLLLGLEPGSLIDTGGSNGEVKALENIFKMAHETDRKISEVYKLLKAIIENTEELEVMKRKISANTVQLEKIKESMLEQQRILKEFE</sequence>
<dbReference type="EMBL" id="JAJCIS010000005">
    <property type="protein sequence ID" value="MCB7387695.1"/>
    <property type="molecule type" value="Genomic_DNA"/>
</dbReference>
<accession>A0ABS8DGZ3</accession>
<keyword evidence="2" id="KW-1185">Reference proteome</keyword>
<evidence type="ECO:0000313" key="1">
    <source>
        <dbReference type="EMBL" id="MCB7387695.1"/>
    </source>
</evidence>
<gene>
    <name evidence="1" type="ORF">LIZ65_10395</name>
</gene>
<proteinExistence type="predicted"/>
<reference evidence="1 2" key="1">
    <citation type="submission" date="2021-10" db="EMBL/GenBank/DDBJ databases">
        <title>Collection of gut derived symbiotic bacterial strains cultured from healthy donors.</title>
        <authorList>
            <person name="Lin H."/>
            <person name="Littmann E."/>
            <person name="Kohout C."/>
            <person name="Pamer E.G."/>
        </authorList>
    </citation>
    <scope>NUCLEOTIDE SEQUENCE [LARGE SCALE GENOMIC DNA]</scope>
    <source>
        <strain evidence="1 2">DFI.1.165</strain>
    </source>
</reference>
<evidence type="ECO:0000313" key="2">
    <source>
        <dbReference type="Proteomes" id="UP001299546"/>
    </source>
</evidence>